<sequence>KRSAPDQVGEYLFSSEAVNHIKPIREEAAKEKEEETFEGIFDLAAKMKEKKKQVAEPLELEVMQLPELEEEVVSESEEEEDRGVYHKDVVTAPQQTNMLQPIAHPVAIEGGPGKETLQRAVYVQTPEQ</sequence>
<feature type="non-terminal residue" evidence="1">
    <location>
        <position position="1"/>
    </location>
</feature>
<evidence type="ECO:0000313" key="1">
    <source>
        <dbReference type="EMBL" id="CDJ60159.1"/>
    </source>
</evidence>
<dbReference type="RefSeq" id="XP_013336804.1">
    <property type="nucleotide sequence ID" value="XM_013481350.1"/>
</dbReference>
<name>U6MCI6_EIMMA</name>
<protein>
    <submittedName>
        <fullName evidence="1">Uncharacterized protein</fullName>
    </submittedName>
</protein>
<dbReference type="GeneID" id="25339998"/>
<evidence type="ECO:0000313" key="2">
    <source>
        <dbReference type="Proteomes" id="UP000030763"/>
    </source>
</evidence>
<dbReference type="AlphaFoldDB" id="U6MCI6"/>
<keyword evidence="2" id="KW-1185">Reference proteome</keyword>
<accession>U6MCI6</accession>
<dbReference type="EMBL" id="HG721427">
    <property type="protein sequence ID" value="CDJ60159.1"/>
    <property type="molecule type" value="Genomic_DNA"/>
</dbReference>
<gene>
    <name evidence="1" type="ORF">EMWEY_00060120</name>
</gene>
<reference evidence="1" key="1">
    <citation type="submission" date="2013-10" db="EMBL/GenBank/DDBJ databases">
        <title>Genomic analysis of the causative agents of coccidiosis in chickens.</title>
        <authorList>
            <person name="Reid A.J."/>
            <person name="Blake D."/>
            <person name="Billington K."/>
            <person name="Browne H."/>
            <person name="Dunn M."/>
            <person name="Hung S."/>
            <person name="Kawahara F."/>
            <person name="Miranda-Saavedra D."/>
            <person name="Mourier T."/>
            <person name="Nagra H."/>
            <person name="Otto T.D."/>
            <person name="Rawlings N."/>
            <person name="Sanchez A."/>
            <person name="Sanders M."/>
            <person name="Subramaniam C."/>
            <person name="Tay Y."/>
            <person name="Dear P."/>
            <person name="Doerig C."/>
            <person name="Gruber A."/>
            <person name="Parkinson J."/>
            <person name="Shirley M."/>
            <person name="Wan K.L."/>
            <person name="Berriman M."/>
            <person name="Tomley F."/>
            <person name="Pain A."/>
        </authorList>
    </citation>
    <scope>NUCLEOTIDE SEQUENCE [LARGE SCALE GENOMIC DNA]</scope>
    <source>
        <strain evidence="1">Weybridge</strain>
    </source>
</reference>
<dbReference type="VEuPathDB" id="ToxoDB:EMWEY_00060120"/>
<dbReference type="Proteomes" id="UP000030763">
    <property type="component" value="Unassembled WGS sequence"/>
</dbReference>
<proteinExistence type="predicted"/>
<reference evidence="1" key="2">
    <citation type="submission" date="2013-10" db="EMBL/GenBank/DDBJ databases">
        <authorList>
            <person name="Aslett M."/>
        </authorList>
    </citation>
    <scope>NUCLEOTIDE SEQUENCE [LARGE SCALE GENOMIC DNA]</scope>
    <source>
        <strain evidence="1">Weybridge</strain>
    </source>
</reference>
<organism evidence="1 2">
    <name type="scientific">Eimeria maxima</name>
    <name type="common">Coccidian parasite</name>
    <dbReference type="NCBI Taxonomy" id="5804"/>
    <lineage>
        <taxon>Eukaryota</taxon>
        <taxon>Sar</taxon>
        <taxon>Alveolata</taxon>
        <taxon>Apicomplexa</taxon>
        <taxon>Conoidasida</taxon>
        <taxon>Coccidia</taxon>
        <taxon>Eucoccidiorida</taxon>
        <taxon>Eimeriorina</taxon>
        <taxon>Eimeriidae</taxon>
        <taxon>Eimeria</taxon>
    </lineage>
</organism>